<dbReference type="InterPro" id="IPR000766">
    <property type="entry name" value="GalP_uridyl_Trfase_II"/>
</dbReference>
<dbReference type="GO" id="GO:0008108">
    <property type="term" value="F:UDP-glucose:hexose-1-phosphate uridylyltransferase activity"/>
    <property type="evidence" value="ECO:0007669"/>
    <property type="project" value="UniProtKB-UniRule"/>
</dbReference>
<dbReference type="UniPathway" id="UPA00214"/>
<evidence type="ECO:0000256" key="6">
    <source>
        <dbReference type="ARBA" id="ARBA00022679"/>
    </source>
</evidence>
<comment type="pathway">
    <text evidence="3 10">Carbohydrate metabolism; galactose metabolism.</text>
</comment>
<evidence type="ECO:0000256" key="8">
    <source>
        <dbReference type="ARBA" id="ARBA00023144"/>
    </source>
</evidence>
<dbReference type="PIRSF" id="PIRSF006005">
    <property type="entry name" value="GalT_BS"/>
    <property type="match status" value="1"/>
</dbReference>
<protein>
    <recommendedName>
        <fullName evidence="10">Galactose-1-phosphate uridylyltransferase</fullName>
        <shortName evidence="10">Gal-1-P uridylyltransferase</shortName>
        <ecNumber evidence="10">2.7.7.12</ecNumber>
    </recommendedName>
    <alternativeName>
        <fullName evidence="10">UDP-glucose--hexose-1-phosphate uridylyltransferase</fullName>
    </alternativeName>
</protein>
<keyword evidence="6 10" id="KW-0808">Transferase</keyword>
<evidence type="ECO:0000313" key="14">
    <source>
        <dbReference type="Proteomes" id="UP000078534"/>
    </source>
</evidence>
<evidence type="ECO:0000256" key="9">
    <source>
        <dbReference type="ARBA" id="ARBA00023277"/>
    </source>
</evidence>
<proteinExistence type="inferred from homology"/>
<dbReference type="InterPro" id="IPR005850">
    <property type="entry name" value="GalP_Utransf_C"/>
</dbReference>
<evidence type="ECO:0000259" key="11">
    <source>
        <dbReference type="Pfam" id="PF01087"/>
    </source>
</evidence>
<gene>
    <name evidence="10" type="primary">galT</name>
    <name evidence="13" type="ORF">A6K24_10165</name>
</gene>
<keyword evidence="5 10" id="KW-0963">Cytoplasm</keyword>
<organism evidence="13 14">
    <name type="scientific">Metabacillus litoralis</name>
    <dbReference type="NCBI Taxonomy" id="152268"/>
    <lineage>
        <taxon>Bacteria</taxon>
        <taxon>Bacillati</taxon>
        <taxon>Bacillota</taxon>
        <taxon>Bacilli</taxon>
        <taxon>Bacillales</taxon>
        <taxon>Bacillaceae</taxon>
        <taxon>Metabacillus</taxon>
    </lineage>
</organism>
<dbReference type="GO" id="GO:0005737">
    <property type="term" value="C:cytoplasm"/>
    <property type="evidence" value="ECO:0007669"/>
    <property type="project" value="UniProtKB-SubCell"/>
</dbReference>
<dbReference type="InterPro" id="IPR005849">
    <property type="entry name" value="GalP_Utransf_N"/>
</dbReference>
<evidence type="ECO:0000256" key="4">
    <source>
        <dbReference type="ARBA" id="ARBA00008706"/>
    </source>
</evidence>
<evidence type="ECO:0000313" key="13">
    <source>
        <dbReference type="EMBL" id="OAS82983.1"/>
    </source>
</evidence>
<keyword evidence="9 10" id="KW-0119">Carbohydrate metabolism</keyword>
<dbReference type="PANTHER" id="PTHR39191">
    <property type="entry name" value="GALACTOSE-1-PHOSPHATE URIDYLYLTRANSFERASE"/>
    <property type="match status" value="1"/>
</dbReference>
<dbReference type="EC" id="2.7.7.12" evidence="10"/>
<keyword evidence="14" id="KW-1185">Reference proteome</keyword>
<dbReference type="PROSITE" id="PS01163">
    <property type="entry name" value="GAL_P_UDP_TRANSF_II"/>
    <property type="match status" value="1"/>
</dbReference>
<comment type="subcellular location">
    <subcellularLocation>
        <location evidence="2 10">Cytoplasm</location>
    </subcellularLocation>
</comment>
<keyword evidence="7 10" id="KW-0548">Nucleotidyltransferase</keyword>
<keyword evidence="8 10" id="KW-0299">Galactose metabolism</keyword>
<evidence type="ECO:0000256" key="7">
    <source>
        <dbReference type="ARBA" id="ARBA00022695"/>
    </source>
</evidence>
<feature type="domain" description="Galactose-1-phosphate uridyl transferase C-terminal" evidence="12">
    <location>
        <begin position="251"/>
        <end position="429"/>
    </location>
</feature>
<sequence length="510" mass="58933">MSINIYLEIERLLQFGRKKQLISEWDVDLTRNKLLEVLQLNDFKAVTVEDEELSSPVPILENILDWAALNERLLENTVTYRDLLDTKLMGCLVQSQGEIIRNFQTNVDQYGPEKATESFYQFSQDVHYIRTDRIAKNEKWLAETEYGDLQMTINLSKPEKDPVAIAAARNLQKSEYPTCLLCKENVGYAGRLDHPARQNHRIIPVTLNDEQWFFQYSPYVYYNEHAIVFSGEHKPMKVSRESFTKLLDFVEQYPHYFLGSNADLPIVGGSILSHDHFQGGHHTFPMEVAEVEYSFKLDKYSSIELGIVKWPMSVLRLQGANQQDLISAADDILQEWKNYSDESVEILAFSGETPHNTITPIARRRGNLFELDLVLRNNRTNDEHPFGIYHPHQEVHHIKKENIGLIEVMGLAVLPGRLLDELKKLANVLGEGKELSIILEDADLNKHYDWATRLKKKYPNLDQTNSYQLLLEEVGQVFATILEHAGVFKRDKSGQQGFLRFIEELQKKLK</sequence>
<evidence type="ECO:0000259" key="12">
    <source>
        <dbReference type="Pfam" id="PF02744"/>
    </source>
</evidence>
<dbReference type="HAMAP" id="MF_00571">
    <property type="entry name" value="GalP_UDP_trans"/>
    <property type="match status" value="1"/>
</dbReference>
<evidence type="ECO:0000256" key="3">
    <source>
        <dbReference type="ARBA" id="ARBA00004947"/>
    </source>
</evidence>
<dbReference type="RefSeq" id="WP_066338179.1">
    <property type="nucleotide sequence ID" value="NZ_LWSG01000043.1"/>
</dbReference>
<reference evidence="14" key="1">
    <citation type="submission" date="2016-04" db="EMBL/GenBank/DDBJ databases">
        <authorList>
            <person name="Lyu Z."/>
            <person name="Lyu W."/>
        </authorList>
    </citation>
    <scope>NUCLEOTIDE SEQUENCE [LARGE SCALE GENOMIC DNA]</scope>
    <source>
        <strain evidence="14">C44</strain>
    </source>
</reference>
<evidence type="ECO:0000256" key="1">
    <source>
        <dbReference type="ARBA" id="ARBA00001107"/>
    </source>
</evidence>
<evidence type="ECO:0000256" key="5">
    <source>
        <dbReference type="ARBA" id="ARBA00022490"/>
    </source>
</evidence>
<dbReference type="OrthoDB" id="2293at2"/>
<dbReference type="InterPro" id="IPR023425">
    <property type="entry name" value="GalP_uridyl_Trfase_II_CS"/>
</dbReference>
<dbReference type="NCBIfam" id="TIGR01239">
    <property type="entry name" value="galT_2"/>
    <property type="match status" value="1"/>
</dbReference>
<dbReference type="AlphaFoldDB" id="A0A179SRQ4"/>
<dbReference type="Proteomes" id="UP000078534">
    <property type="component" value="Unassembled WGS sequence"/>
</dbReference>
<dbReference type="GO" id="GO:0006012">
    <property type="term" value="P:galactose metabolic process"/>
    <property type="evidence" value="ECO:0007669"/>
    <property type="project" value="UniProtKB-UniRule"/>
</dbReference>
<dbReference type="Pfam" id="PF01087">
    <property type="entry name" value="GalP_UDP_transf"/>
    <property type="match status" value="1"/>
</dbReference>
<comment type="similarity">
    <text evidence="4 10">Belongs to the galactose-1-phosphate uridylyltransferase type 2 family.</text>
</comment>
<feature type="domain" description="Galactose-1-phosphate uridyl transferase N-terminal" evidence="11">
    <location>
        <begin position="31"/>
        <end position="235"/>
    </location>
</feature>
<dbReference type="EMBL" id="LWSG01000043">
    <property type="protein sequence ID" value="OAS82983.1"/>
    <property type="molecule type" value="Genomic_DNA"/>
</dbReference>
<dbReference type="Pfam" id="PF02744">
    <property type="entry name" value="GalP_UDP_tr_C"/>
    <property type="match status" value="1"/>
</dbReference>
<dbReference type="NCBIfam" id="NF003629">
    <property type="entry name" value="PRK05270.1-2"/>
    <property type="match status" value="1"/>
</dbReference>
<comment type="catalytic activity">
    <reaction evidence="1 10">
        <text>alpha-D-galactose 1-phosphate + UDP-alpha-D-glucose = alpha-D-glucose 1-phosphate + UDP-alpha-D-galactose</text>
        <dbReference type="Rhea" id="RHEA:13989"/>
        <dbReference type="ChEBI" id="CHEBI:58336"/>
        <dbReference type="ChEBI" id="CHEBI:58601"/>
        <dbReference type="ChEBI" id="CHEBI:58885"/>
        <dbReference type="ChEBI" id="CHEBI:66914"/>
        <dbReference type="EC" id="2.7.7.12"/>
    </reaction>
</comment>
<dbReference type="STRING" id="152268.A6K24_10165"/>
<evidence type="ECO:0000256" key="2">
    <source>
        <dbReference type="ARBA" id="ARBA00004496"/>
    </source>
</evidence>
<accession>A0A179SRQ4</accession>
<name>A0A179SRQ4_9BACI</name>
<dbReference type="PANTHER" id="PTHR39191:SF1">
    <property type="entry name" value="DUF4922 DOMAIN-CONTAINING PROTEIN"/>
    <property type="match status" value="1"/>
</dbReference>
<comment type="caution">
    <text evidence="13">The sequence shown here is derived from an EMBL/GenBank/DDBJ whole genome shotgun (WGS) entry which is preliminary data.</text>
</comment>
<evidence type="ECO:0000256" key="10">
    <source>
        <dbReference type="HAMAP-Rule" id="MF_00571"/>
    </source>
</evidence>